<dbReference type="OrthoDB" id="9808428at2"/>
<protein>
    <recommendedName>
        <fullName evidence="2">Antitoxin</fullName>
    </recommendedName>
</protein>
<evidence type="ECO:0000313" key="3">
    <source>
        <dbReference type="EMBL" id="ADU23892.1"/>
    </source>
</evidence>
<dbReference type="NCBIfam" id="TIGR01552">
    <property type="entry name" value="phd_fam"/>
    <property type="match status" value="1"/>
</dbReference>
<dbReference type="SUPFAM" id="SSF143120">
    <property type="entry name" value="YefM-like"/>
    <property type="match status" value="1"/>
</dbReference>
<accession>E6UJP6</accession>
<keyword evidence="3" id="KW-0614">Plasmid</keyword>
<dbReference type="AlphaFoldDB" id="E6UJP6"/>
<dbReference type="eggNOG" id="COG4118">
    <property type="taxonomic scope" value="Bacteria"/>
</dbReference>
<dbReference type="InterPro" id="IPR006442">
    <property type="entry name" value="Antitoxin_Phd/YefM"/>
</dbReference>
<comment type="similarity">
    <text evidence="1 2">Belongs to the phD/YefM antitoxin family.</text>
</comment>
<evidence type="ECO:0000256" key="1">
    <source>
        <dbReference type="ARBA" id="ARBA00009981"/>
    </source>
</evidence>
<name>E6UJP6_RUMA7</name>
<dbReference type="HOGENOM" id="CLU_195100_0_0_9"/>
<dbReference type="RefSeq" id="WP_013483442.1">
    <property type="nucleotide sequence ID" value="NC_014824.1"/>
</dbReference>
<dbReference type="KEGG" id="ral:Rumal_3444"/>
<dbReference type="InterPro" id="IPR036165">
    <property type="entry name" value="YefM-like_sf"/>
</dbReference>
<sequence length="76" mass="8576">MMIATATDMQLNFSKYLQAVQQGDEVIILKNGKEVARLIPYDASISFLTDSLMGILQNDYEDKAIHAERTDHEDLS</sequence>
<dbReference type="Proteomes" id="UP000006919">
    <property type="component" value="Plasmid pRUMAL01"/>
</dbReference>
<dbReference type="Gene3D" id="3.40.1620.10">
    <property type="entry name" value="YefM-like domain"/>
    <property type="match status" value="1"/>
</dbReference>
<dbReference type="EMBL" id="CP002404">
    <property type="protein sequence ID" value="ADU23892.1"/>
    <property type="molecule type" value="Genomic_DNA"/>
</dbReference>
<dbReference type="Pfam" id="PF02604">
    <property type="entry name" value="PhdYeFM_antitox"/>
    <property type="match status" value="1"/>
</dbReference>
<gene>
    <name evidence="3" type="ordered locus">Rumal_3444</name>
</gene>
<evidence type="ECO:0000256" key="2">
    <source>
        <dbReference type="RuleBase" id="RU362080"/>
    </source>
</evidence>
<evidence type="ECO:0000313" key="4">
    <source>
        <dbReference type="Proteomes" id="UP000006919"/>
    </source>
</evidence>
<reference evidence="4" key="1">
    <citation type="journal article" date="2011" name="J. Bacteriol.">
        <title>Complete genome of the cellulolytic ruminal bacterium Ruminococcus albus 7.</title>
        <authorList>
            <person name="Suen G."/>
            <person name="Stevenson D.M."/>
            <person name="Bruce D.C."/>
            <person name="Chertkov O."/>
            <person name="Copeland A."/>
            <person name="Cheng J.F."/>
            <person name="Detter C."/>
            <person name="Detter J.C."/>
            <person name="Goodwin L.A."/>
            <person name="Han C.S."/>
            <person name="Hauser L.J."/>
            <person name="Ivanova N.N."/>
            <person name="Kyrpides N.C."/>
            <person name="Land M.L."/>
            <person name="Lapidus A."/>
            <person name="Lucas S."/>
            <person name="Ovchinnikova G."/>
            <person name="Pitluck S."/>
            <person name="Tapia R."/>
            <person name="Woyke T."/>
            <person name="Boyum J."/>
            <person name="Mead D."/>
            <person name="Weimer P.J."/>
        </authorList>
    </citation>
    <scope>NUCLEOTIDE SEQUENCE [LARGE SCALE GENOMIC DNA]</scope>
    <source>
        <strain evidence="4">ATCC 27210 / DSM 20455 / JCM 14654 / NCDO 2250 / 7</strain>
        <plasmid evidence="4">pRUMAL01</plasmid>
    </source>
</reference>
<organism evidence="3 4">
    <name type="scientific">Ruminococcus albus (strain ATCC 27210 / DSM 20455 / JCM 14654 / NCDO 2250 / 7)</name>
    <dbReference type="NCBI Taxonomy" id="697329"/>
    <lineage>
        <taxon>Bacteria</taxon>
        <taxon>Bacillati</taxon>
        <taxon>Bacillota</taxon>
        <taxon>Clostridia</taxon>
        <taxon>Eubacteriales</taxon>
        <taxon>Oscillospiraceae</taxon>
        <taxon>Ruminococcus</taxon>
    </lineage>
</organism>
<proteinExistence type="inferred from homology"/>
<geneLocation type="plasmid" evidence="3 4">
    <name>pRUMAL01</name>
</geneLocation>
<comment type="function">
    <text evidence="2">Antitoxin component of a type II toxin-antitoxin (TA) system.</text>
</comment>